<dbReference type="RefSeq" id="WP_231438810.1">
    <property type="nucleotide sequence ID" value="NZ_JAJOMB010000001.1"/>
</dbReference>
<evidence type="ECO:0000313" key="6">
    <source>
        <dbReference type="EMBL" id="MCD5309895.1"/>
    </source>
</evidence>
<dbReference type="Pfam" id="PF00440">
    <property type="entry name" value="TetR_N"/>
    <property type="match status" value="1"/>
</dbReference>
<dbReference type="SUPFAM" id="SSF46689">
    <property type="entry name" value="Homeodomain-like"/>
    <property type="match status" value="1"/>
</dbReference>
<dbReference type="PANTHER" id="PTHR30055">
    <property type="entry name" value="HTH-TYPE TRANSCRIPTIONAL REGULATOR RUTR"/>
    <property type="match status" value="1"/>
</dbReference>
<name>A0A9X1SSR4_9ACTN</name>
<evidence type="ECO:0000256" key="4">
    <source>
        <dbReference type="PROSITE-ProRule" id="PRU00335"/>
    </source>
</evidence>
<dbReference type="Proteomes" id="UP001138997">
    <property type="component" value="Unassembled WGS sequence"/>
</dbReference>
<organism evidence="6 7">
    <name type="scientific">Kineosporia babensis</name>
    <dbReference type="NCBI Taxonomy" id="499548"/>
    <lineage>
        <taxon>Bacteria</taxon>
        <taxon>Bacillati</taxon>
        <taxon>Actinomycetota</taxon>
        <taxon>Actinomycetes</taxon>
        <taxon>Kineosporiales</taxon>
        <taxon>Kineosporiaceae</taxon>
        <taxon>Kineosporia</taxon>
    </lineage>
</organism>
<dbReference type="PROSITE" id="PS01081">
    <property type="entry name" value="HTH_TETR_1"/>
    <property type="match status" value="1"/>
</dbReference>
<dbReference type="PANTHER" id="PTHR30055:SF146">
    <property type="entry name" value="HTH-TYPE TRANSCRIPTIONAL DUAL REGULATOR CECR"/>
    <property type="match status" value="1"/>
</dbReference>
<evidence type="ECO:0000259" key="5">
    <source>
        <dbReference type="PROSITE" id="PS50977"/>
    </source>
</evidence>
<accession>A0A9X1SSR4</accession>
<dbReference type="GO" id="GO:0045892">
    <property type="term" value="P:negative regulation of DNA-templated transcription"/>
    <property type="evidence" value="ECO:0007669"/>
    <property type="project" value="UniProtKB-ARBA"/>
</dbReference>
<proteinExistence type="predicted"/>
<dbReference type="Gene3D" id="1.10.357.10">
    <property type="entry name" value="Tetracycline Repressor, domain 2"/>
    <property type="match status" value="1"/>
</dbReference>
<dbReference type="FunFam" id="1.10.10.60:FF:000141">
    <property type="entry name" value="TetR family transcriptional regulator"/>
    <property type="match status" value="1"/>
</dbReference>
<dbReference type="InterPro" id="IPR009057">
    <property type="entry name" value="Homeodomain-like_sf"/>
</dbReference>
<reference evidence="6" key="1">
    <citation type="submission" date="2021-11" db="EMBL/GenBank/DDBJ databases">
        <title>Streptomyces corallinus and Kineosporia corallina sp. nov., two new coral-derived marine actinobacteria.</title>
        <authorList>
            <person name="Buangrab K."/>
            <person name="Sutthacheep M."/>
            <person name="Yeemin T."/>
            <person name="Harunari E."/>
            <person name="Igarashi Y."/>
            <person name="Sripreechasak P."/>
            <person name="Kanchanasin P."/>
            <person name="Tanasupawat S."/>
            <person name="Phongsopitanun W."/>
        </authorList>
    </citation>
    <scope>NUCLEOTIDE SEQUENCE</scope>
    <source>
        <strain evidence="6">JCM 31032</strain>
    </source>
</reference>
<protein>
    <submittedName>
        <fullName evidence="6">TetR/AcrR family transcriptional regulator</fullName>
    </submittedName>
</protein>
<dbReference type="InterPro" id="IPR001647">
    <property type="entry name" value="HTH_TetR"/>
</dbReference>
<feature type="domain" description="HTH tetR-type" evidence="5">
    <location>
        <begin position="4"/>
        <end position="64"/>
    </location>
</feature>
<dbReference type="Pfam" id="PF14246">
    <property type="entry name" value="TetR_C_7"/>
    <property type="match status" value="1"/>
</dbReference>
<evidence type="ECO:0000256" key="2">
    <source>
        <dbReference type="ARBA" id="ARBA00023125"/>
    </source>
</evidence>
<evidence type="ECO:0000256" key="3">
    <source>
        <dbReference type="ARBA" id="ARBA00023163"/>
    </source>
</evidence>
<sequence>MAPRDRRRDILEAAAPIFGDEGYERASIEAIAGRAGVSKPTVYSHFGGKEQLFRESVADSARQQNEAALGAILALDLSPQNWRESLFQLGLALADCSLSPCSVYLDRMIAAEIGRDPEIYEVVQTRAVRPVQEALAGRMAMLGNAGHLKIDDPARAGRQFLVLVNAELPDLTMLGTRRISAEEFEAAVRLGVETFLRAYAS</sequence>
<evidence type="ECO:0000313" key="7">
    <source>
        <dbReference type="Proteomes" id="UP001138997"/>
    </source>
</evidence>
<dbReference type="InterPro" id="IPR050109">
    <property type="entry name" value="HTH-type_TetR-like_transc_reg"/>
</dbReference>
<dbReference type="GO" id="GO:0000976">
    <property type="term" value="F:transcription cis-regulatory region binding"/>
    <property type="evidence" value="ECO:0007669"/>
    <property type="project" value="TreeGrafter"/>
</dbReference>
<keyword evidence="1" id="KW-0805">Transcription regulation</keyword>
<dbReference type="InterPro" id="IPR023772">
    <property type="entry name" value="DNA-bd_HTH_TetR-type_CS"/>
</dbReference>
<dbReference type="GO" id="GO:0003700">
    <property type="term" value="F:DNA-binding transcription factor activity"/>
    <property type="evidence" value="ECO:0007669"/>
    <property type="project" value="TreeGrafter"/>
</dbReference>
<gene>
    <name evidence="6" type="ORF">LR394_03240</name>
</gene>
<keyword evidence="7" id="KW-1185">Reference proteome</keyword>
<dbReference type="Gene3D" id="1.10.10.60">
    <property type="entry name" value="Homeodomain-like"/>
    <property type="match status" value="1"/>
</dbReference>
<dbReference type="InterPro" id="IPR039536">
    <property type="entry name" value="TetR_C_Proteobacteria"/>
</dbReference>
<dbReference type="EMBL" id="JAJOMB010000001">
    <property type="protein sequence ID" value="MCD5309895.1"/>
    <property type="molecule type" value="Genomic_DNA"/>
</dbReference>
<keyword evidence="2 4" id="KW-0238">DNA-binding</keyword>
<comment type="caution">
    <text evidence="6">The sequence shown here is derived from an EMBL/GenBank/DDBJ whole genome shotgun (WGS) entry which is preliminary data.</text>
</comment>
<keyword evidence="3" id="KW-0804">Transcription</keyword>
<dbReference type="PRINTS" id="PR00455">
    <property type="entry name" value="HTHTETR"/>
</dbReference>
<dbReference type="AlphaFoldDB" id="A0A9X1SSR4"/>
<feature type="DNA-binding region" description="H-T-H motif" evidence="4">
    <location>
        <begin position="27"/>
        <end position="46"/>
    </location>
</feature>
<dbReference type="PROSITE" id="PS50977">
    <property type="entry name" value="HTH_TETR_2"/>
    <property type="match status" value="1"/>
</dbReference>
<evidence type="ECO:0000256" key="1">
    <source>
        <dbReference type="ARBA" id="ARBA00023015"/>
    </source>
</evidence>